<organism evidence="3">
    <name type="scientific">Chromera velia CCMP2878</name>
    <dbReference type="NCBI Taxonomy" id="1169474"/>
    <lineage>
        <taxon>Eukaryota</taxon>
        <taxon>Sar</taxon>
        <taxon>Alveolata</taxon>
        <taxon>Colpodellida</taxon>
        <taxon>Chromeraceae</taxon>
        <taxon>Chromera</taxon>
    </lineage>
</organism>
<evidence type="ECO:0000256" key="2">
    <source>
        <dbReference type="SAM" id="SignalP"/>
    </source>
</evidence>
<protein>
    <submittedName>
        <fullName evidence="3">Uncharacterized protein</fullName>
    </submittedName>
</protein>
<feature type="compositionally biased region" description="Basic and acidic residues" evidence="1">
    <location>
        <begin position="170"/>
        <end position="183"/>
    </location>
</feature>
<feature type="chain" id="PRO_5005190990" evidence="2">
    <location>
        <begin position="22"/>
        <end position="205"/>
    </location>
</feature>
<evidence type="ECO:0000313" key="3">
    <source>
        <dbReference type="EMBL" id="CEM38929.1"/>
    </source>
</evidence>
<name>A0A0G4H560_9ALVE</name>
<proteinExistence type="predicted"/>
<accession>A0A0G4H560</accession>
<evidence type="ECO:0000256" key="1">
    <source>
        <dbReference type="SAM" id="MobiDB-lite"/>
    </source>
</evidence>
<feature type="region of interest" description="Disordered" evidence="1">
    <location>
        <begin position="162"/>
        <end position="183"/>
    </location>
</feature>
<gene>
    <name evidence="3" type="ORF">Cvel_24728</name>
</gene>
<reference evidence="3" key="1">
    <citation type="submission" date="2014-11" db="EMBL/GenBank/DDBJ databases">
        <authorList>
            <person name="Otto D Thomas"/>
            <person name="Naeem Raeece"/>
        </authorList>
    </citation>
    <scope>NUCLEOTIDE SEQUENCE</scope>
</reference>
<feature type="signal peptide" evidence="2">
    <location>
        <begin position="1"/>
        <end position="21"/>
    </location>
</feature>
<dbReference type="VEuPathDB" id="CryptoDB:Cvel_24728"/>
<keyword evidence="2" id="KW-0732">Signal</keyword>
<sequence>MGFLWRALFSFIALAVVPSIAVDDGEIDAKKWWKEEQGHLQIYRLMSNYWTSEANIESLKGEGEGVKVAQLTSDFLRQLGKNYGAEAGIDASRFQQQFHQNSFLDEAEKIDPDQLQTVEGGQALVELGVLSESDLSELAKSQQDMMRVLSDTMNERGQVRAKASQAKPAAEGHSDGPHFHVDDSDGIRAAEKQIIDQLMKANAGS</sequence>
<dbReference type="EMBL" id="CDMZ01001892">
    <property type="protein sequence ID" value="CEM38929.1"/>
    <property type="molecule type" value="Genomic_DNA"/>
</dbReference>
<dbReference type="AlphaFoldDB" id="A0A0G4H560"/>